<keyword evidence="4" id="KW-1185">Reference proteome</keyword>
<evidence type="ECO:0000313" key="4">
    <source>
        <dbReference type="Proteomes" id="UP001152523"/>
    </source>
</evidence>
<organism evidence="3 4">
    <name type="scientific">Cuscuta epithymum</name>
    <dbReference type="NCBI Taxonomy" id="186058"/>
    <lineage>
        <taxon>Eukaryota</taxon>
        <taxon>Viridiplantae</taxon>
        <taxon>Streptophyta</taxon>
        <taxon>Embryophyta</taxon>
        <taxon>Tracheophyta</taxon>
        <taxon>Spermatophyta</taxon>
        <taxon>Magnoliopsida</taxon>
        <taxon>eudicotyledons</taxon>
        <taxon>Gunneridae</taxon>
        <taxon>Pentapetalae</taxon>
        <taxon>asterids</taxon>
        <taxon>lamiids</taxon>
        <taxon>Solanales</taxon>
        <taxon>Convolvulaceae</taxon>
        <taxon>Cuscuteae</taxon>
        <taxon>Cuscuta</taxon>
        <taxon>Cuscuta subgen. Cuscuta</taxon>
    </lineage>
</organism>
<evidence type="ECO:0000256" key="1">
    <source>
        <dbReference type="SAM" id="MobiDB-lite"/>
    </source>
</evidence>
<dbReference type="SMART" id="SM01162">
    <property type="entry name" value="DUF1771"/>
    <property type="match status" value="1"/>
</dbReference>
<feature type="region of interest" description="Disordered" evidence="1">
    <location>
        <begin position="170"/>
        <end position="191"/>
    </location>
</feature>
<dbReference type="InterPro" id="IPR036063">
    <property type="entry name" value="Smr_dom_sf"/>
</dbReference>
<dbReference type="EMBL" id="CAMAPF010000018">
    <property type="protein sequence ID" value="CAH9070888.1"/>
    <property type="molecule type" value="Genomic_DNA"/>
</dbReference>
<dbReference type="SUPFAM" id="SSF160443">
    <property type="entry name" value="SMR domain-like"/>
    <property type="match status" value="1"/>
</dbReference>
<proteinExistence type="predicted"/>
<dbReference type="Pfam" id="PF08590">
    <property type="entry name" value="DUF1771"/>
    <property type="match status" value="1"/>
</dbReference>
<name>A0AAV0CBX1_9ASTE</name>
<evidence type="ECO:0000259" key="2">
    <source>
        <dbReference type="PROSITE" id="PS50828"/>
    </source>
</evidence>
<reference evidence="3" key="1">
    <citation type="submission" date="2022-07" db="EMBL/GenBank/DDBJ databases">
        <authorList>
            <person name="Macas J."/>
            <person name="Novak P."/>
            <person name="Neumann P."/>
        </authorList>
    </citation>
    <scope>NUCLEOTIDE SEQUENCE</scope>
</reference>
<accession>A0AAV0CBX1</accession>
<feature type="region of interest" description="Disordered" evidence="1">
    <location>
        <begin position="1"/>
        <end position="23"/>
    </location>
</feature>
<dbReference type="SMART" id="SM00463">
    <property type="entry name" value="SMR"/>
    <property type="match status" value="1"/>
</dbReference>
<dbReference type="PANTHER" id="PTHR47812">
    <property type="entry name" value="SMR (SMALL MUTS RELATED) DOMAIN-CONTAINING PROTEIN"/>
    <property type="match status" value="1"/>
</dbReference>
<protein>
    <recommendedName>
        <fullName evidence="2">Smr domain-containing protein</fullName>
    </recommendedName>
</protein>
<dbReference type="InterPro" id="IPR002625">
    <property type="entry name" value="Smr_dom"/>
</dbReference>
<dbReference type="PROSITE" id="PS50828">
    <property type="entry name" value="SMR"/>
    <property type="match status" value="1"/>
</dbReference>
<sequence>MAASASAKNPMHKRKPSLRAKTSGWTAFVEKERQKQQGIEIQLESDPFPPISLSNTLSTEPSYETKNTCTTLEKPFSSVILPSPNFPSLEQNIGSKNNQLSVGHVNSSQLNVASEKGDDVDLHKKIKKLYSWADEGLIKDVMAGVNYEFDQAIMLLGAMVSLDQTLVLHEDSESEKPETSEEKHIKSEHAKEDVSFGEDMNVEDFNNDTNKHLNASSTDLVNAAIGVFRFVPIEPELWEEDDVYSLQRKDALRMMRSAARHSKSASDAYLRGDHLTAHYFSAKAQEEWLAAGELNTKAAKEILSIRNSKNDEWTLDLHGLHSTEAVEALEKHLKRIECRVSFDHSIYPREVRAKHGFESTLNPGYSNCLDRESSAKRLQQPPKQRPSILQVITGKGNHSLGEAALPIAIRSFLAENGYRYDETRPGVIAVRPKFRPQDSKRVIVN</sequence>
<gene>
    <name evidence="3" type="ORF">CEPIT_LOCUS3643</name>
</gene>
<dbReference type="InterPro" id="IPR013899">
    <property type="entry name" value="DUF1771"/>
</dbReference>
<dbReference type="Gene3D" id="3.30.1370.110">
    <property type="match status" value="1"/>
</dbReference>
<dbReference type="Proteomes" id="UP001152523">
    <property type="component" value="Unassembled WGS sequence"/>
</dbReference>
<feature type="domain" description="Smr" evidence="2">
    <location>
        <begin position="315"/>
        <end position="433"/>
    </location>
</feature>
<comment type="caution">
    <text evidence="3">The sequence shown here is derived from an EMBL/GenBank/DDBJ whole genome shotgun (WGS) entry which is preliminary data.</text>
</comment>
<dbReference type="PANTHER" id="PTHR47812:SF2">
    <property type="entry name" value="SMR (SMALL MUTS RELATED) DOMAIN-CONTAINING PROTEIN"/>
    <property type="match status" value="1"/>
</dbReference>
<evidence type="ECO:0000313" key="3">
    <source>
        <dbReference type="EMBL" id="CAH9070888.1"/>
    </source>
</evidence>
<dbReference type="AlphaFoldDB" id="A0AAV0CBX1"/>